<keyword evidence="2" id="KW-1185">Reference proteome</keyword>
<dbReference type="STRING" id="235985.SAMN05414137_1523"/>
<dbReference type="AlphaFoldDB" id="A0A1H8AW31"/>
<evidence type="ECO:0000313" key="1">
    <source>
        <dbReference type="EMBL" id="SEM74962.1"/>
    </source>
</evidence>
<reference evidence="2" key="1">
    <citation type="submission" date="2016-10" db="EMBL/GenBank/DDBJ databases">
        <authorList>
            <person name="Varghese N."/>
        </authorList>
    </citation>
    <scope>NUCLEOTIDE SEQUENCE [LARGE SCALE GENOMIC DNA]</scope>
    <source>
        <strain evidence="2">DSM 45096 / BCRC 16803 / CGMCC 4.1857 / CIP 109030 / JCM 12277 / KCTC 19219 / NBRC 100920 / 33214</strain>
    </source>
</reference>
<dbReference type="eggNOG" id="ENOG5031RN0">
    <property type="taxonomic scope" value="Bacteria"/>
</dbReference>
<proteinExistence type="predicted"/>
<dbReference type="Proteomes" id="UP000183015">
    <property type="component" value="Unassembled WGS sequence"/>
</dbReference>
<evidence type="ECO:0000313" key="2">
    <source>
        <dbReference type="Proteomes" id="UP000183015"/>
    </source>
</evidence>
<gene>
    <name evidence="1" type="ORF">SAMN05414137_1523</name>
</gene>
<organism evidence="1 2">
    <name type="scientific">Streptacidiphilus jiangxiensis</name>
    <dbReference type="NCBI Taxonomy" id="235985"/>
    <lineage>
        <taxon>Bacteria</taxon>
        <taxon>Bacillati</taxon>
        <taxon>Actinomycetota</taxon>
        <taxon>Actinomycetes</taxon>
        <taxon>Kitasatosporales</taxon>
        <taxon>Streptomycetaceae</taxon>
        <taxon>Streptacidiphilus</taxon>
    </lineage>
</organism>
<protein>
    <submittedName>
        <fullName evidence="1">Uncharacterized protein</fullName>
    </submittedName>
</protein>
<name>A0A1H8AW31_STRJI</name>
<accession>A0A1H8AW31</accession>
<dbReference type="EMBL" id="FOAZ01000052">
    <property type="protein sequence ID" value="SEM74962.1"/>
    <property type="molecule type" value="Genomic_DNA"/>
</dbReference>
<sequence length="63" mass="7190">MVPSDPSAGGLVVRVRLRGQIVVWTDLMYPDLQGKLVDEVRFDLRQYLGEIERAFREWAVADG</sequence>